<gene>
    <name evidence="3" type="ORF">E2C01_037573</name>
</gene>
<organism evidence="3 4">
    <name type="scientific">Portunus trituberculatus</name>
    <name type="common">Swimming crab</name>
    <name type="synonym">Neptunus trituberculatus</name>
    <dbReference type="NCBI Taxonomy" id="210409"/>
    <lineage>
        <taxon>Eukaryota</taxon>
        <taxon>Metazoa</taxon>
        <taxon>Ecdysozoa</taxon>
        <taxon>Arthropoda</taxon>
        <taxon>Crustacea</taxon>
        <taxon>Multicrustacea</taxon>
        <taxon>Malacostraca</taxon>
        <taxon>Eumalacostraca</taxon>
        <taxon>Eucarida</taxon>
        <taxon>Decapoda</taxon>
        <taxon>Pleocyemata</taxon>
        <taxon>Brachyura</taxon>
        <taxon>Eubrachyura</taxon>
        <taxon>Portunoidea</taxon>
        <taxon>Portunidae</taxon>
        <taxon>Portuninae</taxon>
        <taxon>Portunus</taxon>
    </lineage>
</organism>
<reference evidence="3 4" key="1">
    <citation type="submission" date="2019-05" db="EMBL/GenBank/DDBJ databases">
        <title>Another draft genome of Portunus trituberculatus and its Hox gene families provides insights of decapod evolution.</title>
        <authorList>
            <person name="Jeong J.-H."/>
            <person name="Song I."/>
            <person name="Kim S."/>
            <person name="Choi T."/>
            <person name="Kim D."/>
            <person name="Ryu S."/>
            <person name="Kim W."/>
        </authorList>
    </citation>
    <scope>NUCLEOTIDE SEQUENCE [LARGE SCALE GENOMIC DNA]</scope>
    <source>
        <tissue evidence="3">Muscle</tissue>
    </source>
</reference>
<feature type="compositionally biased region" description="Polar residues" evidence="1">
    <location>
        <begin position="1"/>
        <end position="11"/>
    </location>
</feature>
<proteinExistence type="predicted"/>
<dbReference type="Proteomes" id="UP000324222">
    <property type="component" value="Unassembled WGS sequence"/>
</dbReference>
<dbReference type="AlphaFoldDB" id="A0A5B7FEB3"/>
<keyword evidence="2" id="KW-0812">Transmembrane</keyword>
<feature type="region of interest" description="Disordered" evidence="1">
    <location>
        <begin position="1"/>
        <end position="29"/>
    </location>
</feature>
<evidence type="ECO:0000256" key="2">
    <source>
        <dbReference type="SAM" id="Phobius"/>
    </source>
</evidence>
<keyword evidence="2" id="KW-0472">Membrane</keyword>
<name>A0A5B7FEB3_PORTR</name>
<keyword evidence="2" id="KW-1133">Transmembrane helix</keyword>
<feature type="compositionally biased region" description="Gly residues" evidence="1">
    <location>
        <begin position="17"/>
        <end position="26"/>
    </location>
</feature>
<evidence type="ECO:0000256" key="1">
    <source>
        <dbReference type="SAM" id="MobiDB-lite"/>
    </source>
</evidence>
<protein>
    <submittedName>
        <fullName evidence="3">Uncharacterized protein</fullName>
    </submittedName>
</protein>
<feature type="transmembrane region" description="Helical" evidence="2">
    <location>
        <begin position="39"/>
        <end position="58"/>
    </location>
</feature>
<dbReference type="EMBL" id="VSRR010006046">
    <property type="protein sequence ID" value="MPC43917.1"/>
    <property type="molecule type" value="Genomic_DNA"/>
</dbReference>
<accession>A0A5B7FEB3</accession>
<sequence>MLQCSPSTRQEAPSGRRPGGYEGGRAGRAPHVSDYIRPILRLFALISSFVPLLDVIFASRGWTWNRRSARGPRGVKRNTEV</sequence>
<keyword evidence="4" id="KW-1185">Reference proteome</keyword>
<comment type="caution">
    <text evidence="3">The sequence shown here is derived from an EMBL/GenBank/DDBJ whole genome shotgun (WGS) entry which is preliminary data.</text>
</comment>
<evidence type="ECO:0000313" key="3">
    <source>
        <dbReference type="EMBL" id="MPC43917.1"/>
    </source>
</evidence>
<evidence type="ECO:0000313" key="4">
    <source>
        <dbReference type="Proteomes" id="UP000324222"/>
    </source>
</evidence>